<evidence type="ECO:0000256" key="1">
    <source>
        <dbReference type="SAM" id="MobiDB-lite"/>
    </source>
</evidence>
<name>A0A2C9VBX9_MANES</name>
<gene>
    <name evidence="2" type="ORF">MANES_09G133200</name>
</gene>
<dbReference type="AlphaFoldDB" id="A0A2C9VBX9"/>
<protein>
    <submittedName>
        <fullName evidence="2">Uncharacterized protein</fullName>
    </submittedName>
</protein>
<organism evidence="2">
    <name type="scientific">Manihot esculenta</name>
    <name type="common">Cassava</name>
    <name type="synonym">Jatropha manihot</name>
    <dbReference type="NCBI Taxonomy" id="3983"/>
    <lineage>
        <taxon>Eukaryota</taxon>
        <taxon>Viridiplantae</taxon>
        <taxon>Streptophyta</taxon>
        <taxon>Embryophyta</taxon>
        <taxon>Tracheophyta</taxon>
        <taxon>Spermatophyta</taxon>
        <taxon>Magnoliopsida</taxon>
        <taxon>eudicotyledons</taxon>
        <taxon>Gunneridae</taxon>
        <taxon>Pentapetalae</taxon>
        <taxon>rosids</taxon>
        <taxon>fabids</taxon>
        <taxon>Malpighiales</taxon>
        <taxon>Euphorbiaceae</taxon>
        <taxon>Crotonoideae</taxon>
        <taxon>Manihoteae</taxon>
        <taxon>Manihot</taxon>
    </lineage>
</organism>
<accession>A0A2C9VBX9</accession>
<dbReference type="EMBL" id="CM004395">
    <property type="protein sequence ID" value="OAY41838.1"/>
    <property type="molecule type" value="Genomic_DNA"/>
</dbReference>
<sequence length="45" mass="5242">MHIIHALEKLSTSHKSKRQRHNSDMISLHFPSPQTFIGHPHGICW</sequence>
<feature type="region of interest" description="Disordered" evidence="1">
    <location>
        <begin position="1"/>
        <end position="22"/>
    </location>
</feature>
<evidence type="ECO:0000313" key="2">
    <source>
        <dbReference type="EMBL" id="OAY41838.1"/>
    </source>
</evidence>
<reference evidence="2" key="1">
    <citation type="submission" date="2016-02" db="EMBL/GenBank/DDBJ databases">
        <title>WGS assembly of Manihot esculenta.</title>
        <authorList>
            <person name="Bredeson J.V."/>
            <person name="Prochnik S.E."/>
            <person name="Lyons J.B."/>
            <person name="Schmutz J."/>
            <person name="Grimwood J."/>
            <person name="Vrebalov J."/>
            <person name="Bart R.S."/>
            <person name="Amuge T."/>
            <person name="Ferguson M.E."/>
            <person name="Green R."/>
            <person name="Putnam N."/>
            <person name="Stites J."/>
            <person name="Rounsley S."/>
            <person name="Rokhsar D.S."/>
        </authorList>
    </citation>
    <scope>NUCLEOTIDE SEQUENCE [LARGE SCALE GENOMIC DNA]</scope>
    <source>
        <tissue evidence="2">Leaf</tissue>
    </source>
</reference>
<proteinExistence type="predicted"/>